<sequence>MNKFKQQTEYMTIMSIHKREVKAKDAEIKKYQGLYGAACKQIRYLDSEIEQLKTELTNFKTVCVRQQNKSVFYLQCTQICTEDQILDQYALKCIQGEIFNW</sequence>
<organism evidence="1">
    <name type="scientific">Hexamita inflata</name>
    <dbReference type="NCBI Taxonomy" id="28002"/>
    <lineage>
        <taxon>Eukaryota</taxon>
        <taxon>Metamonada</taxon>
        <taxon>Diplomonadida</taxon>
        <taxon>Hexamitidae</taxon>
        <taxon>Hexamitinae</taxon>
        <taxon>Hexamita</taxon>
    </lineage>
</organism>
<dbReference type="EMBL" id="CATOUU010000681">
    <property type="protein sequence ID" value="CAI9940714.1"/>
    <property type="molecule type" value="Genomic_DNA"/>
</dbReference>
<gene>
    <name evidence="2" type="ORF">HINF_LOCUS25729</name>
    <name evidence="1" type="ORF">HINF_LOCUS28359</name>
</gene>
<reference evidence="1" key="1">
    <citation type="submission" date="2023-06" db="EMBL/GenBank/DDBJ databases">
        <authorList>
            <person name="Kurt Z."/>
        </authorList>
    </citation>
    <scope>NUCLEOTIDE SEQUENCE</scope>
</reference>
<keyword evidence="3" id="KW-1185">Reference proteome</keyword>
<reference evidence="2 3" key="2">
    <citation type="submission" date="2024-07" db="EMBL/GenBank/DDBJ databases">
        <authorList>
            <person name="Akdeniz Z."/>
        </authorList>
    </citation>
    <scope>NUCLEOTIDE SEQUENCE [LARGE SCALE GENOMIC DNA]</scope>
</reference>
<dbReference type="Proteomes" id="UP001642409">
    <property type="component" value="Unassembled WGS sequence"/>
</dbReference>
<dbReference type="EMBL" id="CAXDID020000077">
    <property type="protein sequence ID" value="CAL6016898.1"/>
    <property type="molecule type" value="Genomic_DNA"/>
</dbReference>
<accession>A0AA86PTL2</accession>
<evidence type="ECO:0000313" key="3">
    <source>
        <dbReference type="Proteomes" id="UP001642409"/>
    </source>
</evidence>
<name>A0AA86PTL2_9EUKA</name>
<evidence type="ECO:0000313" key="2">
    <source>
        <dbReference type="EMBL" id="CAL6016898.1"/>
    </source>
</evidence>
<comment type="caution">
    <text evidence="1">The sequence shown here is derived from an EMBL/GenBank/DDBJ whole genome shotgun (WGS) entry which is preliminary data.</text>
</comment>
<evidence type="ECO:0000313" key="1">
    <source>
        <dbReference type="EMBL" id="CAI9940714.1"/>
    </source>
</evidence>
<proteinExistence type="predicted"/>
<dbReference type="AlphaFoldDB" id="A0AA86PTL2"/>
<protein>
    <submittedName>
        <fullName evidence="2">Hypothetical_protein</fullName>
    </submittedName>
</protein>